<reference evidence="2" key="1">
    <citation type="journal article" date="2015" name="Nature">
        <title>Complex archaea that bridge the gap between prokaryotes and eukaryotes.</title>
        <authorList>
            <person name="Spang A."/>
            <person name="Saw J.H."/>
            <person name="Jorgensen S.L."/>
            <person name="Zaremba-Niedzwiedzka K."/>
            <person name="Martijn J."/>
            <person name="Lind A.E."/>
            <person name="van Eijk R."/>
            <person name="Schleper C."/>
            <person name="Guy L."/>
            <person name="Ettema T.J."/>
        </authorList>
    </citation>
    <scope>NUCLEOTIDE SEQUENCE</scope>
</reference>
<feature type="transmembrane region" description="Helical" evidence="1">
    <location>
        <begin position="12"/>
        <end position="34"/>
    </location>
</feature>
<sequence length="144" mass="16063">MMNLKSKGISGAVIIVCAILLPILFISITNEFLIQFETLPGNSFKRHESETFYVINSEEEYLSIARDPSKSPPPSIDFTQFTVIAVFGGVHGSGSNLEITKLQFQGSKILVYYKIELYVTAVLSYPGDVVKTQKLEGEFEFIKT</sequence>
<dbReference type="AlphaFoldDB" id="A0A0F9SQT5"/>
<accession>A0A0F9SQT5</accession>
<dbReference type="EMBL" id="LAZR01001771">
    <property type="protein sequence ID" value="KKN39316.1"/>
    <property type="molecule type" value="Genomic_DNA"/>
</dbReference>
<gene>
    <name evidence="2" type="ORF">LCGC14_0744680</name>
</gene>
<name>A0A0F9SQT5_9ZZZZ</name>
<comment type="caution">
    <text evidence="2">The sequence shown here is derived from an EMBL/GenBank/DDBJ whole genome shotgun (WGS) entry which is preliminary data.</text>
</comment>
<proteinExistence type="predicted"/>
<organism evidence="2">
    <name type="scientific">marine sediment metagenome</name>
    <dbReference type="NCBI Taxonomy" id="412755"/>
    <lineage>
        <taxon>unclassified sequences</taxon>
        <taxon>metagenomes</taxon>
        <taxon>ecological metagenomes</taxon>
    </lineage>
</organism>
<evidence type="ECO:0000256" key="1">
    <source>
        <dbReference type="SAM" id="Phobius"/>
    </source>
</evidence>
<keyword evidence="1" id="KW-1133">Transmembrane helix</keyword>
<protein>
    <submittedName>
        <fullName evidence="2">Uncharacterized protein</fullName>
    </submittedName>
</protein>
<keyword evidence="1" id="KW-0472">Membrane</keyword>
<keyword evidence="1" id="KW-0812">Transmembrane</keyword>
<evidence type="ECO:0000313" key="2">
    <source>
        <dbReference type="EMBL" id="KKN39316.1"/>
    </source>
</evidence>